<proteinExistence type="predicted"/>
<dbReference type="SUPFAM" id="SSF53474">
    <property type="entry name" value="alpha/beta-Hydrolases"/>
    <property type="match status" value="1"/>
</dbReference>
<sequence length="396" mass="44237">MSEFKKNTIATDEDFFKLSSRVYDDDYLHKGAEIKGVGGKKWIVIESINADCQKVKNGLEAIAVVPADKYDENATHYDEIILAFRGTEPNQLADFETDIDQITFGIKTHSKVITPSNSQTIKPDSETSFDTGLKWAKNDIVAKYNPSSLHTTGHSKGGAEADLIAAELDCYATTYAAPNPYRILSPEAKRRVDEGKMDNKATDYTHENDPIGNHTQFGAPLIGKQYTVRQNDTKQGLFTRLTMDGHGRDTFKGSFHSNGSPILKLEPEDIIKQAKKIQTLSNRLSDIAKNIEEFQRNEAEAVQKLKNQLKHETGPGGRYHLLEEHEVDEAISRIAKIRKGGNDYFHDANLAEELIHLLKKEQKSLSRFGDDISDAANSLRDKDNQLAANFQGLVRG</sequence>
<organism evidence="2 3">
    <name type="scientific">Bacillus thuringiensis</name>
    <dbReference type="NCBI Taxonomy" id="1428"/>
    <lineage>
        <taxon>Bacteria</taxon>
        <taxon>Bacillati</taxon>
        <taxon>Bacillota</taxon>
        <taxon>Bacilli</taxon>
        <taxon>Bacillales</taxon>
        <taxon>Bacillaceae</taxon>
        <taxon>Bacillus</taxon>
        <taxon>Bacillus cereus group</taxon>
    </lineage>
</organism>
<dbReference type="RefSeq" id="WP_061673113.1">
    <property type="nucleotide sequence ID" value="NZ_NTVJ01000163.1"/>
</dbReference>
<gene>
    <name evidence="2" type="ORF">CN495_18770</name>
</gene>
<dbReference type="AlphaFoldDB" id="A0ABD6S1N8"/>
<reference evidence="2 3" key="1">
    <citation type="submission" date="2017-09" db="EMBL/GenBank/DDBJ databases">
        <title>Large-scale bioinformatics analysis of Bacillus genomes uncovers conserved roles of natural products in bacterial physiology.</title>
        <authorList>
            <consortium name="Agbiome Team Llc"/>
            <person name="Bleich R.M."/>
            <person name="Kirk G.J."/>
            <person name="Santa Maria K.C."/>
            <person name="Allen S.E."/>
            <person name="Farag S."/>
            <person name="Shank E.A."/>
            <person name="Bowers A."/>
        </authorList>
    </citation>
    <scope>NUCLEOTIDE SEQUENCE [LARGE SCALE GENOMIC DNA]</scope>
    <source>
        <strain evidence="2 3">AFS005140</strain>
    </source>
</reference>
<dbReference type="EMBL" id="NTYF01000064">
    <property type="protein sequence ID" value="PER51518.1"/>
    <property type="molecule type" value="Genomic_DNA"/>
</dbReference>
<keyword evidence="1" id="KW-0175">Coiled coil</keyword>
<dbReference type="Proteomes" id="UP000219897">
    <property type="component" value="Unassembled WGS sequence"/>
</dbReference>
<name>A0ABD6S1N8_BACTU</name>
<dbReference type="Gene3D" id="3.40.50.1820">
    <property type="entry name" value="alpha/beta hydrolase"/>
    <property type="match status" value="1"/>
</dbReference>
<evidence type="ECO:0000256" key="1">
    <source>
        <dbReference type="SAM" id="Coils"/>
    </source>
</evidence>
<evidence type="ECO:0000313" key="3">
    <source>
        <dbReference type="Proteomes" id="UP000219897"/>
    </source>
</evidence>
<feature type="coiled-coil region" evidence="1">
    <location>
        <begin position="277"/>
        <end position="312"/>
    </location>
</feature>
<accession>A0ABD6S1N8</accession>
<comment type="caution">
    <text evidence="2">The sequence shown here is derived from an EMBL/GenBank/DDBJ whole genome shotgun (WGS) entry which is preliminary data.</text>
</comment>
<protein>
    <submittedName>
        <fullName evidence="2">Cytoplasmic protein</fullName>
    </submittedName>
</protein>
<dbReference type="InterPro" id="IPR029058">
    <property type="entry name" value="AB_hydrolase_fold"/>
</dbReference>
<evidence type="ECO:0000313" key="2">
    <source>
        <dbReference type="EMBL" id="PER51518.1"/>
    </source>
</evidence>